<dbReference type="EMBL" id="JAXIOK010000024">
    <property type="protein sequence ID" value="KAK4741027.1"/>
    <property type="molecule type" value="Genomic_DNA"/>
</dbReference>
<proteinExistence type="inferred from homology"/>
<dbReference type="InterPro" id="IPR011009">
    <property type="entry name" value="Kinase-like_dom_sf"/>
</dbReference>
<dbReference type="PROSITE" id="PS50011">
    <property type="entry name" value="PROTEIN_KINASE_DOM"/>
    <property type="match status" value="1"/>
</dbReference>
<evidence type="ECO:0000256" key="1">
    <source>
        <dbReference type="ARBA" id="ARBA00004162"/>
    </source>
</evidence>
<keyword evidence="14 17" id="KW-1133">Transmembrane helix</keyword>
<feature type="domain" description="Protein kinase" evidence="18">
    <location>
        <begin position="698"/>
        <end position="1050"/>
    </location>
</feature>
<sequence>MRQNASPWRSILLGIHFQFQVVLFILSRNSVKLLALDSNTDRESLLAFRSSVLDPHDALSAWNLSVSHCLWAGVSCSSPSSSAGDRSRVTSLDLPSLRLSGTIPPHLSNLTSLERLNLYNNSFYDKIPTSLANLSSVRTVILARNSISGSLPPELGNLRNLRVLDVSINGLTGEIPRSHGNLSALTTLSLVQNKISGELWDDLRTLGSLVRVETAQNILTGELPPWLFNLSSLQYISVTENNLTGKLPGERDAVNITNLRELYLSTNAIGGTIPSFLFRSPKIRVLDLSKNQFEGSLPIPYNLKALTRLHVGHNYLSSNKQVNAQFFDSLTNSTNLEKLFLTSNFLSGELRSSVGNLSLHLQELCVDANSLTGRFPDELERYGNLTALSIFQNSFSGNFPISIGKASKLEKVEAYQNMFSGEIPESFGNLSLQFQLTLGRNRFSGGIPSGLSGCTKMNTLGLAWNELSGQIPREIFRLPSLRTLRLVSNKLTGPIPFELGGLKQLQSLDISGNDLTGSIPMSIGECLVLCILNLSRNNLSDQIPDAISQLRGLESMDLSHNSISGRIPAALAKLTTLKKLDLSFNNLEGEVPPEGILANVTWHALQGNGNLCANDQQLSQKLNISTCAVARRSTNKHHLLAALIPASISALLLVLGIVWLIWVRVKRSGRAEDNPLPSVKGLPMMISFDEISRATGNFSAENFVGRGGFGSVYRGTFASKIHTDVGDTELPGSGESTITLAVKVIDLGQSKATKSFIAECEALKHARHRNLVKVITSCSSVDQTGAEFKALVMEFMSNGNLDLWLYPNAGEYDRRLTLDLTQRVSIAVDVASALEYLHDDCEPPVVHCDIKPGNVLLDETLTARLGDFGLARFLSSRDQQEVVESSTVGLKGSIGYMAPEYGMGGIASTCGDVYSFGILLLELFIAKKPTDEMFQQGLNLSTYAAAVSENPQRQILQIIDPTLVLSCCTRSTSETGGGDSSGVLSGQEINDDSVSLVSGNTDQDSNCSRLKRCEEEGIAELINLGLSCAGRSPKDRPAMKEVVAKLHKVKRLIVGSNEPSHN</sequence>
<keyword evidence="5" id="KW-0723">Serine/threonine-protein kinase</keyword>
<evidence type="ECO:0000256" key="5">
    <source>
        <dbReference type="ARBA" id="ARBA00022527"/>
    </source>
</evidence>
<dbReference type="Gene3D" id="3.80.10.10">
    <property type="entry name" value="Ribonuclease Inhibitor"/>
    <property type="match status" value="3"/>
</dbReference>
<dbReference type="Gene3D" id="3.30.200.20">
    <property type="entry name" value="Phosphorylase Kinase, domain 1"/>
    <property type="match status" value="1"/>
</dbReference>
<dbReference type="SUPFAM" id="SSF56112">
    <property type="entry name" value="Protein kinase-like (PK-like)"/>
    <property type="match status" value="1"/>
</dbReference>
<keyword evidence="11" id="KW-0547">Nucleotide-binding</keyword>
<dbReference type="PANTHER" id="PTHR27008:SF499">
    <property type="entry name" value="OS06G0581500 PROTEIN"/>
    <property type="match status" value="1"/>
</dbReference>
<dbReference type="InterPro" id="IPR013210">
    <property type="entry name" value="LRR_N_plant-typ"/>
</dbReference>
<reference evidence="19 20" key="1">
    <citation type="journal article" date="2023" name="Hortic Res">
        <title>Pangenome of water caltrop reveals structural variations and asymmetric subgenome divergence after allopolyploidization.</title>
        <authorList>
            <person name="Zhang X."/>
            <person name="Chen Y."/>
            <person name="Wang L."/>
            <person name="Yuan Y."/>
            <person name="Fang M."/>
            <person name="Shi L."/>
            <person name="Lu R."/>
            <person name="Comes H.P."/>
            <person name="Ma Y."/>
            <person name="Chen Y."/>
            <person name="Huang G."/>
            <person name="Zhou Y."/>
            <person name="Zheng Z."/>
            <person name="Qiu Y."/>
        </authorList>
    </citation>
    <scope>NUCLEOTIDE SEQUENCE [LARGE SCALE GENOMIC DNA]</scope>
    <source>
        <tissue evidence="19">Roots</tissue>
    </source>
</reference>
<dbReference type="GO" id="GO:0005886">
    <property type="term" value="C:plasma membrane"/>
    <property type="evidence" value="ECO:0007669"/>
    <property type="project" value="UniProtKB-SubCell"/>
</dbReference>
<comment type="caution">
    <text evidence="19">The sequence shown here is derived from an EMBL/GenBank/DDBJ whole genome shotgun (WGS) entry which is preliminary data.</text>
</comment>
<dbReference type="Pfam" id="PF23598">
    <property type="entry name" value="LRR_14"/>
    <property type="match status" value="2"/>
</dbReference>
<dbReference type="SMART" id="SM00369">
    <property type="entry name" value="LRR_TYP"/>
    <property type="match status" value="8"/>
</dbReference>
<keyword evidence="7" id="KW-0808">Transferase</keyword>
<keyword evidence="13" id="KW-0067">ATP-binding</keyword>
<dbReference type="SUPFAM" id="SSF52058">
    <property type="entry name" value="L domain-like"/>
    <property type="match status" value="2"/>
</dbReference>
<dbReference type="InterPro" id="IPR003591">
    <property type="entry name" value="Leu-rich_rpt_typical-subtyp"/>
</dbReference>
<dbReference type="SMART" id="SM00220">
    <property type="entry name" value="S_TKc"/>
    <property type="match status" value="1"/>
</dbReference>
<keyword evidence="10" id="KW-0677">Repeat</keyword>
<gene>
    <name evidence="19" type="ORF">SAY87_024615</name>
</gene>
<dbReference type="GO" id="GO:0004674">
    <property type="term" value="F:protein serine/threonine kinase activity"/>
    <property type="evidence" value="ECO:0007669"/>
    <property type="project" value="UniProtKB-KW"/>
</dbReference>
<dbReference type="InterPro" id="IPR001245">
    <property type="entry name" value="Ser-Thr/Tyr_kinase_cat_dom"/>
</dbReference>
<dbReference type="InterPro" id="IPR055414">
    <property type="entry name" value="LRR_R13L4/SHOC2-like"/>
</dbReference>
<evidence type="ECO:0000256" key="8">
    <source>
        <dbReference type="ARBA" id="ARBA00022692"/>
    </source>
</evidence>
<dbReference type="SMART" id="SM00365">
    <property type="entry name" value="LRR_SD22"/>
    <property type="match status" value="6"/>
</dbReference>
<accession>A0AAN7GQP7</accession>
<dbReference type="Proteomes" id="UP001345219">
    <property type="component" value="Chromosome 19"/>
</dbReference>
<evidence type="ECO:0000256" key="3">
    <source>
        <dbReference type="ARBA" id="ARBA00012513"/>
    </source>
</evidence>
<dbReference type="Gene3D" id="1.10.510.10">
    <property type="entry name" value="Transferase(Phosphotransferase) domain 1"/>
    <property type="match status" value="1"/>
</dbReference>
<dbReference type="InterPro" id="IPR008271">
    <property type="entry name" value="Ser/Thr_kinase_AS"/>
</dbReference>
<dbReference type="Pfam" id="PF08263">
    <property type="entry name" value="LRRNT_2"/>
    <property type="match status" value="1"/>
</dbReference>
<evidence type="ECO:0000259" key="18">
    <source>
        <dbReference type="PROSITE" id="PS50011"/>
    </source>
</evidence>
<evidence type="ECO:0000313" key="19">
    <source>
        <dbReference type="EMBL" id="KAK4741027.1"/>
    </source>
</evidence>
<keyword evidence="8 17" id="KW-0812">Transmembrane</keyword>
<dbReference type="InterPro" id="IPR000719">
    <property type="entry name" value="Prot_kinase_dom"/>
</dbReference>
<comment type="similarity">
    <text evidence="2">Belongs to the protein kinase superfamily. Ser/Thr protein kinase family.</text>
</comment>
<evidence type="ECO:0000256" key="16">
    <source>
        <dbReference type="ARBA" id="ARBA00023180"/>
    </source>
</evidence>
<dbReference type="Pfam" id="PF07714">
    <property type="entry name" value="PK_Tyr_Ser-Thr"/>
    <property type="match status" value="1"/>
</dbReference>
<dbReference type="InterPro" id="IPR051809">
    <property type="entry name" value="Plant_receptor-like_S/T_kinase"/>
</dbReference>
<dbReference type="InterPro" id="IPR032675">
    <property type="entry name" value="LRR_dom_sf"/>
</dbReference>
<keyword evidence="16" id="KW-0325">Glycoprotein</keyword>
<dbReference type="AlphaFoldDB" id="A0AAN7GQP7"/>
<name>A0AAN7GQP7_9MYRT</name>
<evidence type="ECO:0000256" key="12">
    <source>
        <dbReference type="ARBA" id="ARBA00022777"/>
    </source>
</evidence>
<dbReference type="GO" id="GO:0005524">
    <property type="term" value="F:ATP binding"/>
    <property type="evidence" value="ECO:0007669"/>
    <property type="project" value="UniProtKB-KW"/>
</dbReference>
<keyword evidence="15 17" id="KW-0472">Membrane</keyword>
<dbReference type="FunFam" id="3.80.10.10:FF:000288">
    <property type="entry name" value="LRR receptor-like serine/threonine-protein kinase EFR"/>
    <property type="match status" value="1"/>
</dbReference>
<dbReference type="PROSITE" id="PS00108">
    <property type="entry name" value="PROTEIN_KINASE_ST"/>
    <property type="match status" value="1"/>
</dbReference>
<keyword evidence="9" id="KW-0732">Signal</keyword>
<organism evidence="19 20">
    <name type="scientific">Trapa incisa</name>
    <dbReference type="NCBI Taxonomy" id="236973"/>
    <lineage>
        <taxon>Eukaryota</taxon>
        <taxon>Viridiplantae</taxon>
        <taxon>Streptophyta</taxon>
        <taxon>Embryophyta</taxon>
        <taxon>Tracheophyta</taxon>
        <taxon>Spermatophyta</taxon>
        <taxon>Magnoliopsida</taxon>
        <taxon>eudicotyledons</taxon>
        <taxon>Gunneridae</taxon>
        <taxon>Pentapetalae</taxon>
        <taxon>rosids</taxon>
        <taxon>malvids</taxon>
        <taxon>Myrtales</taxon>
        <taxon>Lythraceae</taxon>
        <taxon>Trapa</taxon>
    </lineage>
</organism>
<evidence type="ECO:0000256" key="2">
    <source>
        <dbReference type="ARBA" id="ARBA00008684"/>
    </source>
</evidence>
<evidence type="ECO:0000256" key="4">
    <source>
        <dbReference type="ARBA" id="ARBA00022475"/>
    </source>
</evidence>
<keyword evidence="12" id="KW-0418">Kinase</keyword>
<feature type="transmembrane region" description="Helical" evidence="17">
    <location>
        <begin position="639"/>
        <end position="662"/>
    </location>
</feature>
<evidence type="ECO:0000313" key="20">
    <source>
        <dbReference type="Proteomes" id="UP001345219"/>
    </source>
</evidence>
<keyword evidence="6" id="KW-0433">Leucine-rich repeat</keyword>
<evidence type="ECO:0000256" key="14">
    <source>
        <dbReference type="ARBA" id="ARBA00022989"/>
    </source>
</evidence>
<evidence type="ECO:0000256" key="10">
    <source>
        <dbReference type="ARBA" id="ARBA00022737"/>
    </source>
</evidence>
<comment type="subcellular location">
    <subcellularLocation>
        <location evidence="1">Cell membrane</location>
        <topology evidence="1">Single-pass membrane protein</topology>
    </subcellularLocation>
</comment>
<evidence type="ECO:0000256" key="13">
    <source>
        <dbReference type="ARBA" id="ARBA00022840"/>
    </source>
</evidence>
<evidence type="ECO:0000256" key="7">
    <source>
        <dbReference type="ARBA" id="ARBA00022679"/>
    </source>
</evidence>
<dbReference type="EC" id="2.7.11.1" evidence="3"/>
<evidence type="ECO:0000256" key="9">
    <source>
        <dbReference type="ARBA" id="ARBA00022729"/>
    </source>
</evidence>
<evidence type="ECO:0000256" key="6">
    <source>
        <dbReference type="ARBA" id="ARBA00022614"/>
    </source>
</evidence>
<dbReference type="PANTHER" id="PTHR27008">
    <property type="entry name" value="OS04G0122200 PROTEIN"/>
    <property type="match status" value="1"/>
</dbReference>
<dbReference type="FunFam" id="3.80.10.10:FF:000676">
    <property type="entry name" value="LRR receptor-like serine/threonine-protein kinase FLS2"/>
    <property type="match status" value="1"/>
</dbReference>
<evidence type="ECO:0000256" key="11">
    <source>
        <dbReference type="ARBA" id="ARBA00022741"/>
    </source>
</evidence>
<keyword evidence="20" id="KW-1185">Reference proteome</keyword>
<keyword evidence="4" id="KW-1003">Cell membrane</keyword>
<evidence type="ECO:0000256" key="15">
    <source>
        <dbReference type="ARBA" id="ARBA00023136"/>
    </source>
</evidence>
<protein>
    <recommendedName>
        <fullName evidence="3">non-specific serine/threonine protein kinase</fullName>
        <ecNumber evidence="3">2.7.11.1</ecNumber>
    </recommendedName>
</protein>
<evidence type="ECO:0000256" key="17">
    <source>
        <dbReference type="SAM" id="Phobius"/>
    </source>
</evidence>